<dbReference type="Pfam" id="PF19036">
    <property type="entry name" value="Fuz_longin_1"/>
    <property type="match status" value="1"/>
</dbReference>
<dbReference type="GO" id="GO:0035658">
    <property type="term" value="C:Mon1-Ccz1 complex"/>
    <property type="evidence" value="ECO:0007669"/>
    <property type="project" value="TreeGrafter"/>
</dbReference>
<reference evidence="8" key="1">
    <citation type="submission" date="2019-10" db="EMBL/GenBank/DDBJ databases">
        <title>Corvus moneduloides (New Caledonian crow) genome, bCorMon1, primary haplotype.</title>
        <authorList>
            <person name="Rutz C."/>
            <person name="Fungtammasan C."/>
            <person name="Mountcastle J."/>
            <person name="Formenti G."/>
            <person name="Chow W."/>
            <person name="Howe K."/>
            <person name="Steele M.P."/>
            <person name="Fernandes J."/>
            <person name="Gilbert M.T.P."/>
            <person name="Fedrigo O."/>
            <person name="Jarvis E.D."/>
            <person name="Gemmell N."/>
        </authorList>
    </citation>
    <scope>NUCLEOTIDE SEQUENCE [LARGE SCALE GENOMIC DNA]</scope>
</reference>
<evidence type="ECO:0000256" key="3">
    <source>
        <dbReference type="SAM" id="MobiDB-lite"/>
    </source>
</evidence>
<dbReference type="Proteomes" id="UP000694553">
    <property type="component" value="Unassembled WGS sequence"/>
</dbReference>
<feature type="region of interest" description="Disordered" evidence="3">
    <location>
        <begin position="1"/>
        <end position="47"/>
    </location>
</feature>
<evidence type="ECO:0000313" key="8">
    <source>
        <dbReference type="Proteomes" id="UP000694553"/>
    </source>
</evidence>
<feature type="domain" description="FUZ/MON1/HPS1 second Longin" evidence="5">
    <location>
        <begin position="487"/>
        <end position="588"/>
    </location>
</feature>
<keyword evidence="8" id="KW-1185">Reference proteome</keyword>
<name>A0A8U7NUY2_CORMO</name>
<dbReference type="PANTHER" id="PTHR13027">
    <property type="entry name" value="SAND PROTEIN-RELATED"/>
    <property type="match status" value="1"/>
</dbReference>
<feature type="region of interest" description="Disordered" evidence="3">
    <location>
        <begin position="255"/>
        <end position="306"/>
    </location>
</feature>
<dbReference type="GO" id="GO:0016192">
    <property type="term" value="P:vesicle-mediated transport"/>
    <property type="evidence" value="ECO:0007669"/>
    <property type="project" value="InterPro"/>
</dbReference>
<feature type="compositionally biased region" description="Low complexity" evidence="3">
    <location>
        <begin position="287"/>
        <end position="296"/>
    </location>
</feature>
<reference evidence="7" key="2">
    <citation type="submission" date="2025-08" db="UniProtKB">
        <authorList>
            <consortium name="Ensembl"/>
        </authorList>
    </citation>
    <scope>IDENTIFICATION</scope>
</reference>
<dbReference type="OMA" id="VTSPACH"/>
<dbReference type="Pfam" id="PF19038">
    <property type="entry name" value="Fuz_longin_3"/>
    <property type="match status" value="1"/>
</dbReference>
<accession>A0A8U7NUY2</accession>
<organism evidence="7 8">
    <name type="scientific">Corvus moneduloides</name>
    <name type="common">New Caledonian crow</name>
    <dbReference type="NCBI Taxonomy" id="1196302"/>
    <lineage>
        <taxon>Eukaryota</taxon>
        <taxon>Metazoa</taxon>
        <taxon>Chordata</taxon>
        <taxon>Craniata</taxon>
        <taxon>Vertebrata</taxon>
        <taxon>Euteleostomi</taxon>
        <taxon>Archelosauria</taxon>
        <taxon>Archosauria</taxon>
        <taxon>Dinosauria</taxon>
        <taxon>Saurischia</taxon>
        <taxon>Theropoda</taxon>
        <taxon>Coelurosauria</taxon>
        <taxon>Aves</taxon>
        <taxon>Neognathae</taxon>
        <taxon>Neoaves</taxon>
        <taxon>Telluraves</taxon>
        <taxon>Australaves</taxon>
        <taxon>Passeriformes</taxon>
        <taxon>Corvoidea</taxon>
        <taxon>Corvidae</taxon>
        <taxon>Corvus</taxon>
    </lineage>
</organism>
<evidence type="ECO:0000259" key="5">
    <source>
        <dbReference type="Pfam" id="PF19037"/>
    </source>
</evidence>
<feature type="domain" description="FUZ/MON1/HPS1 first Longin" evidence="4">
    <location>
        <begin position="319"/>
        <end position="441"/>
    </location>
</feature>
<dbReference type="PRINTS" id="PR01546">
    <property type="entry name" value="YEAST73DUF"/>
</dbReference>
<dbReference type="GO" id="GO:0006623">
    <property type="term" value="P:protein targeting to vacuole"/>
    <property type="evidence" value="ECO:0007669"/>
    <property type="project" value="UniProtKB-UniRule"/>
</dbReference>
<comment type="function">
    <text evidence="2">Plays an important role in membrane trafficking through the secretory apparatus.</text>
</comment>
<dbReference type="PANTHER" id="PTHR13027:SF13">
    <property type="entry name" value="VACUOLAR FUSION PROTEIN MON1 HOMOLOG B"/>
    <property type="match status" value="1"/>
</dbReference>
<feature type="domain" description="FUZ/MON1/HPS1 third Longin" evidence="6">
    <location>
        <begin position="622"/>
        <end position="729"/>
    </location>
</feature>
<gene>
    <name evidence="7" type="primary">MON1B</name>
</gene>
<sequence>MEPVRTEDTAAPSGHRSGQDEEEEVAAVAAMPSPTCHPAGDEEEEDKEMAAVVAATVSLGCHPSEKEEEEVAVAMTSPGGPCGRDEDVVAAVTAEAAITSQGCHPGEDEEVTTAVTSLECLPIGDEEEEEVTAAVTATVTATVTSPGVQPGEEEEMTMAVTSPACPPVGDEEEVTAAVTSPACHPGEEEEEEVMAAVTSPACHPGEEEEEEVMAAVTSPACHPGEEEEEVTAAVTSPACHPGEEEEEEVTAAVTSPACHPGEEEEEEVTAAVTSPACHPGEEEEEVTAAVTAAAATSGPGGRRGADEDVAAAGWRARRKHVFVLSEAGKPIYSRHGNEEALAATMGVMMALVSFIQSGGNAIRAICSEDRTLVFEQRGPLLLVSVSRTRQSAAQLRRELAFVHEQILSLLTRGGIARVFARRRGFDLRRLLAGAEAVLDRLLCGAAADGRLLLGAARCLPLPGGLRRAVSGALRRSAAAARPAPALAVLAARGRLVTAARQRALAEGGRLCASDLHLLLNLLGGGAGAGAGEVWTPVCLPRFNPDGYFYAYAARLGEEEEEEEEEGGVTLILLSTEREGFYAAAACRRQLEDTLRAQGWLAELAAAVRGGAGYGPSRPGAPELRHFLYKPLEGPEEMQQLPQFTSPELEEPYTSEEEQHRLFDLYHYLHSRVHSPHRPLRLLYHVAEKETLLAWVTSKFELYSCFSPLVTKAGAIAVLTKLLRWLKKEEDWLFIRYPAPFTAAPTRPEGPEPEG</sequence>
<reference evidence="7" key="3">
    <citation type="submission" date="2025-09" db="UniProtKB">
        <authorList>
            <consortium name="Ensembl"/>
        </authorList>
    </citation>
    <scope>IDENTIFICATION</scope>
</reference>
<evidence type="ECO:0000313" key="7">
    <source>
        <dbReference type="Ensembl" id="ENSCMUP00000030179.1"/>
    </source>
</evidence>
<dbReference type="InterPro" id="IPR043972">
    <property type="entry name" value="FUZ/MON1/HPS1_longin_1"/>
</dbReference>
<evidence type="ECO:0000259" key="6">
    <source>
        <dbReference type="Pfam" id="PF19038"/>
    </source>
</evidence>
<dbReference type="InterPro" id="IPR043971">
    <property type="entry name" value="FUZ/MON1/HPS1_longin_2"/>
</dbReference>
<dbReference type="InterPro" id="IPR043970">
    <property type="entry name" value="FUZ/MON1/HPS1_longin_3"/>
</dbReference>
<evidence type="ECO:0000256" key="1">
    <source>
        <dbReference type="ARBA" id="ARBA00008968"/>
    </source>
</evidence>
<evidence type="ECO:0000256" key="2">
    <source>
        <dbReference type="RuleBase" id="RU367048"/>
    </source>
</evidence>
<proteinExistence type="inferred from homology"/>
<dbReference type="AlphaFoldDB" id="A0A8U7NUY2"/>
<evidence type="ECO:0000259" key="4">
    <source>
        <dbReference type="Pfam" id="PF19036"/>
    </source>
</evidence>
<dbReference type="InterPro" id="IPR004353">
    <property type="entry name" value="Mon1"/>
</dbReference>
<protein>
    <recommendedName>
        <fullName evidence="2">Vacuolar fusion protein MON1 homolog</fullName>
    </recommendedName>
</protein>
<comment type="similarity">
    <text evidence="1 2">Belongs to the MON1/SAND family.</text>
</comment>
<dbReference type="Ensembl" id="ENSCMUT00000036773.1">
    <property type="protein sequence ID" value="ENSCMUP00000030179.1"/>
    <property type="gene ID" value="ENSCMUG00000017194.1"/>
</dbReference>
<dbReference type="Pfam" id="PF19037">
    <property type="entry name" value="Fuz_longin_2"/>
    <property type="match status" value="1"/>
</dbReference>